<keyword evidence="1" id="KW-1133">Transmembrane helix</keyword>
<organism evidence="2 3">
    <name type="scientific">Mesorhizobium retamae</name>
    <dbReference type="NCBI Taxonomy" id="2912854"/>
    <lineage>
        <taxon>Bacteria</taxon>
        <taxon>Pseudomonadati</taxon>
        <taxon>Pseudomonadota</taxon>
        <taxon>Alphaproteobacteria</taxon>
        <taxon>Hyphomicrobiales</taxon>
        <taxon>Phyllobacteriaceae</taxon>
        <taxon>Mesorhizobium</taxon>
    </lineage>
</organism>
<sequence length="135" mass="14757">MAVSRNWIFPLIVVIAVYLGASGLLASFVPVQDGARDWGAPLIAGGWMAWTFPTAMFFLTIFCILSLMAVWEYASPGGNPRVGVLRFETTRGDRLFISLLGSAFIHLAWLGLVGAGLWWALALSVVYAIAVFRYV</sequence>
<feature type="transmembrane region" description="Helical" evidence="1">
    <location>
        <begin position="118"/>
        <end position="134"/>
    </location>
</feature>
<dbReference type="Proteomes" id="UP001201701">
    <property type="component" value="Unassembled WGS sequence"/>
</dbReference>
<dbReference type="RefSeq" id="WP_239361950.1">
    <property type="nucleotide sequence ID" value="NZ_JAKREW010000001.1"/>
</dbReference>
<keyword evidence="3" id="KW-1185">Reference proteome</keyword>
<keyword evidence="1" id="KW-0812">Transmembrane</keyword>
<protein>
    <submittedName>
        <fullName evidence="2">DUF2160 domain-containing protein</fullName>
    </submittedName>
</protein>
<evidence type="ECO:0000313" key="3">
    <source>
        <dbReference type="Proteomes" id="UP001201701"/>
    </source>
</evidence>
<evidence type="ECO:0000256" key="1">
    <source>
        <dbReference type="SAM" id="Phobius"/>
    </source>
</evidence>
<comment type="caution">
    <text evidence="2">The sequence shown here is derived from an EMBL/GenBank/DDBJ whole genome shotgun (WGS) entry which is preliminary data.</text>
</comment>
<proteinExistence type="predicted"/>
<feature type="transmembrane region" description="Helical" evidence="1">
    <location>
        <begin position="7"/>
        <end position="29"/>
    </location>
</feature>
<dbReference type="EMBL" id="JAKREW010000001">
    <property type="protein sequence ID" value="MCG7503999.1"/>
    <property type="molecule type" value="Genomic_DNA"/>
</dbReference>
<name>A0ABS9QBH8_9HYPH</name>
<keyword evidence="1" id="KW-0472">Membrane</keyword>
<dbReference type="Pfam" id="PF09928">
    <property type="entry name" value="DUF2160"/>
    <property type="match status" value="1"/>
</dbReference>
<evidence type="ECO:0000313" key="2">
    <source>
        <dbReference type="EMBL" id="MCG7503999.1"/>
    </source>
</evidence>
<dbReference type="InterPro" id="IPR018678">
    <property type="entry name" value="DUF2160_TM"/>
</dbReference>
<gene>
    <name evidence="2" type="ORF">L4923_03095</name>
</gene>
<feature type="transmembrane region" description="Helical" evidence="1">
    <location>
        <begin position="95"/>
        <end position="112"/>
    </location>
</feature>
<accession>A0ABS9QBH8</accession>
<reference evidence="2 3" key="1">
    <citation type="submission" date="2022-02" db="EMBL/GenBank/DDBJ databases">
        <title>Draft genome sequence of Mezorhizobium retamae strain IRAMC:0171 isolated from Retama raetam nodules.</title>
        <authorList>
            <person name="Bengaied R."/>
            <person name="Sbissi I."/>
            <person name="Huber K."/>
            <person name="Ghodbane F."/>
            <person name="Nouioui I."/>
            <person name="Tarhouni M."/>
            <person name="Gtari M."/>
        </authorList>
    </citation>
    <scope>NUCLEOTIDE SEQUENCE [LARGE SCALE GENOMIC DNA]</scope>
    <source>
        <strain evidence="2 3">IRAMC:0171</strain>
    </source>
</reference>
<feature type="transmembrane region" description="Helical" evidence="1">
    <location>
        <begin position="49"/>
        <end position="74"/>
    </location>
</feature>